<feature type="region of interest" description="Disordered" evidence="4">
    <location>
        <begin position="189"/>
        <end position="215"/>
    </location>
</feature>
<proteinExistence type="predicted"/>
<feature type="compositionally biased region" description="Acidic residues" evidence="4">
    <location>
        <begin position="189"/>
        <end position="198"/>
    </location>
</feature>
<dbReference type="PROSITE" id="PS50297">
    <property type="entry name" value="ANK_REP_REGION"/>
    <property type="match status" value="2"/>
</dbReference>
<feature type="compositionally biased region" description="Polar residues" evidence="4">
    <location>
        <begin position="203"/>
        <end position="215"/>
    </location>
</feature>
<comment type="caution">
    <text evidence="5">The sequence shown here is derived from an EMBL/GenBank/DDBJ whole genome shotgun (WGS) entry which is preliminary data.</text>
</comment>
<name>A0AAD5HES3_UMBRA</name>
<dbReference type="InterPro" id="IPR036770">
    <property type="entry name" value="Ankyrin_rpt-contain_sf"/>
</dbReference>
<dbReference type="InterPro" id="IPR002110">
    <property type="entry name" value="Ankyrin_rpt"/>
</dbReference>
<dbReference type="Pfam" id="PF12796">
    <property type="entry name" value="Ank_2"/>
    <property type="match status" value="1"/>
</dbReference>
<evidence type="ECO:0000256" key="4">
    <source>
        <dbReference type="SAM" id="MobiDB-lite"/>
    </source>
</evidence>
<protein>
    <submittedName>
        <fullName evidence="5">Uncharacterized protein</fullName>
    </submittedName>
</protein>
<accession>A0AAD5HES3</accession>
<dbReference type="SMART" id="SM00248">
    <property type="entry name" value="ANK"/>
    <property type="match status" value="3"/>
</dbReference>
<dbReference type="PANTHER" id="PTHR24126:SF14">
    <property type="entry name" value="ANK_REP_REGION DOMAIN-CONTAINING PROTEIN"/>
    <property type="match status" value="1"/>
</dbReference>
<gene>
    <name evidence="5" type="ORF">K450DRAFT_230494</name>
</gene>
<evidence type="ECO:0000256" key="3">
    <source>
        <dbReference type="PROSITE-ProRule" id="PRU00023"/>
    </source>
</evidence>
<evidence type="ECO:0000256" key="2">
    <source>
        <dbReference type="ARBA" id="ARBA00023043"/>
    </source>
</evidence>
<dbReference type="PROSITE" id="PS50088">
    <property type="entry name" value="ANK_REPEAT"/>
    <property type="match status" value="2"/>
</dbReference>
<dbReference type="AlphaFoldDB" id="A0AAD5HES3"/>
<keyword evidence="2 3" id="KW-0040">ANK repeat</keyword>
<dbReference type="RefSeq" id="XP_051446646.1">
    <property type="nucleotide sequence ID" value="XM_051587259.1"/>
</dbReference>
<sequence>MTHDGVKANDRGFTVPASLTGSPIQSHQIFLKGPFRQKKSSIQRSTMSQPTADTIDDILYCARYGEFDELKNANFPAEFFAAADETGNTGLHMACANGHLDIVKYVVEKLASLDNVTQYINSQNEQGNTPLHWAALNGHLEIVQLLVSSYGADMKIKNKAGRSPIYEAQAYNHEKVAEFFLSTMVEDAEGDTSEDVQDVVEQGPSSGSGTSQVTA</sequence>
<keyword evidence="6" id="KW-1185">Reference proteome</keyword>
<feature type="repeat" description="ANK" evidence="3">
    <location>
        <begin position="126"/>
        <end position="159"/>
    </location>
</feature>
<dbReference type="SUPFAM" id="SSF48403">
    <property type="entry name" value="Ankyrin repeat"/>
    <property type="match status" value="1"/>
</dbReference>
<dbReference type="PRINTS" id="PR01415">
    <property type="entry name" value="ANKYRIN"/>
</dbReference>
<keyword evidence="1" id="KW-0677">Repeat</keyword>
<dbReference type="Proteomes" id="UP001206595">
    <property type="component" value="Unassembled WGS sequence"/>
</dbReference>
<evidence type="ECO:0000256" key="1">
    <source>
        <dbReference type="ARBA" id="ARBA00022737"/>
    </source>
</evidence>
<dbReference type="EMBL" id="MU620904">
    <property type="protein sequence ID" value="KAI8581642.1"/>
    <property type="molecule type" value="Genomic_DNA"/>
</dbReference>
<feature type="non-terminal residue" evidence="5">
    <location>
        <position position="1"/>
    </location>
</feature>
<dbReference type="PANTHER" id="PTHR24126">
    <property type="entry name" value="ANKYRIN REPEAT, PH AND SEC7 DOMAIN CONTAINING PROTEIN SECG-RELATED"/>
    <property type="match status" value="1"/>
</dbReference>
<reference evidence="5" key="2">
    <citation type="journal article" date="2022" name="Proc. Natl. Acad. Sci. U.S.A.">
        <title>Diploid-dominant life cycles characterize the early evolution of Fungi.</title>
        <authorList>
            <person name="Amses K.R."/>
            <person name="Simmons D.R."/>
            <person name="Longcore J.E."/>
            <person name="Mondo S.J."/>
            <person name="Seto K."/>
            <person name="Jeronimo G.H."/>
            <person name="Bonds A.E."/>
            <person name="Quandt C.A."/>
            <person name="Davis W.J."/>
            <person name="Chang Y."/>
            <person name="Federici B.A."/>
            <person name="Kuo A."/>
            <person name="LaButti K."/>
            <person name="Pangilinan J."/>
            <person name="Andreopoulos W."/>
            <person name="Tritt A."/>
            <person name="Riley R."/>
            <person name="Hundley H."/>
            <person name="Johnson J."/>
            <person name="Lipzen A."/>
            <person name="Barry K."/>
            <person name="Lang B.F."/>
            <person name="Cuomo C.A."/>
            <person name="Buchler N.E."/>
            <person name="Grigoriev I.V."/>
            <person name="Spatafora J.W."/>
            <person name="Stajich J.E."/>
            <person name="James T.Y."/>
        </authorList>
    </citation>
    <scope>NUCLEOTIDE SEQUENCE</scope>
    <source>
        <strain evidence="5">AG</strain>
    </source>
</reference>
<feature type="repeat" description="ANK" evidence="3">
    <location>
        <begin position="86"/>
        <end position="118"/>
    </location>
</feature>
<organism evidence="5 6">
    <name type="scientific">Umbelopsis ramanniana AG</name>
    <dbReference type="NCBI Taxonomy" id="1314678"/>
    <lineage>
        <taxon>Eukaryota</taxon>
        <taxon>Fungi</taxon>
        <taxon>Fungi incertae sedis</taxon>
        <taxon>Mucoromycota</taxon>
        <taxon>Mucoromycotina</taxon>
        <taxon>Umbelopsidomycetes</taxon>
        <taxon>Umbelopsidales</taxon>
        <taxon>Umbelopsidaceae</taxon>
        <taxon>Umbelopsis</taxon>
    </lineage>
</organism>
<evidence type="ECO:0000313" key="6">
    <source>
        <dbReference type="Proteomes" id="UP001206595"/>
    </source>
</evidence>
<evidence type="ECO:0000313" key="5">
    <source>
        <dbReference type="EMBL" id="KAI8581642.1"/>
    </source>
</evidence>
<dbReference type="GeneID" id="75912606"/>
<dbReference type="Gene3D" id="1.25.40.20">
    <property type="entry name" value="Ankyrin repeat-containing domain"/>
    <property type="match status" value="1"/>
</dbReference>
<reference evidence="5" key="1">
    <citation type="submission" date="2021-06" db="EMBL/GenBank/DDBJ databases">
        <authorList>
            <consortium name="DOE Joint Genome Institute"/>
            <person name="Mondo S.J."/>
            <person name="Amses K.R."/>
            <person name="Simmons D.R."/>
            <person name="Longcore J.E."/>
            <person name="Seto K."/>
            <person name="Alves G.H."/>
            <person name="Bonds A.E."/>
            <person name="Quandt C.A."/>
            <person name="Davis W.J."/>
            <person name="Chang Y."/>
            <person name="Letcher P.M."/>
            <person name="Powell M.J."/>
            <person name="Kuo A."/>
            <person name="Labutti K."/>
            <person name="Pangilinan J."/>
            <person name="Andreopoulos W."/>
            <person name="Tritt A."/>
            <person name="Riley R."/>
            <person name="Hundley H."/>
            <person name="Johnson J."/>
            <person name="Lipzen A."/>
            <person name="Barry K."/>
            <person name="Berbee M.L."/>
            <person name="Buchler N.E."/>
            <person name="Grigoriev I.V."/>
            <person name="Spatafora J.W."/>
            <person name="Stajich J.E."/>
            <person name="James T.Y."/>
        </authorList>
    </citation>
    <scope>NUCLEOTIDE SEQUENCE</scope>
    <source>
        <strain evidence="5">AG</strain>
    </source>
</reference>